<dbReference type="Pfam" id="PF18826">
    <property type="entry name" value="bVLRF1"/>
    <property type="match status" value="1"/>
</dbReference>
<evidence type="ECO:0000256" key="11">
    <source>
        <dbReference type="SAM" id="MobiDB-lite"/>
    </source>
</evidence>
<feature type="compositionally biased region" description="Basic and acidic residues" evidence="11">
    <location>
        <begin position="681"/>
        <end position="714"/>
    </location>
</feature>
<dbReference type="AlphaFoldDB" id="A0A2S5BI19"/>
<keyword evidence="5" id="KW-0677">Repeat</keyword>
<dbReference type="PANTHER" id="PTHR16036:SF2">
    <property type="entry name" value="TRNA ENDONUCLEASE ANKZF1"/>
    <property type="match status" value="1"/>
</dbReference>
<evidence type="ECO:0000313" key="13">
    <source>
        <dbReference type="EMBL" id="POY76395.1"/>
    </source>
</evidence>
<dbReference type="PANTHER" id="PTHR16036">
    <property type="entry name" value="ANKYRIN REPEAT AND ZINC FINGER DOMAIN-CONTAINING PROTEIN 1"/>
    <property type="match status" value="1"/>
</dbReference>
<comment type="subcellular location">
    <subcellularLocation>
        <location evidence="1">Cytoplasm</location>
    </subcellularLocation>
</comment>
<feature type="active site" evidence="10">
    <location>
        <position position="312"/>
    </location>
</feature>
<dbReference type="GO" id="GO:0016787">
    <property type="term" value="F:hydrolase activity"/>
    <property type="evidence" value="ECO:0007669"/>
    <property type="project" value="UniProtKB-KW"/>
</dbReference>
<dbReference type="Proteomes" id="UP000237144">
    <property type="component" value="Unassembled WGS sequence"/>
</dbReference>
<dbReference type="GO" id="GO:0005737">
    <property type="term" value="C:cytoplasm"/>
    <property type="evidence" value="ECO:0007669"/>
    <property type="project" value="UniProtKB-SubCell"/>
</dbReference>
<feature type="region of interest" description="Disordered" evidence="11">
    <location>
        <begin position="432"/>
        <end position="464"/>
    </location>
</feature>
<feature type="region of interest" description="Disordered" evidence="11">
    <location>
        <begin position="124"/>
        <end position="148"/>
    </location>
</feature>
<feature type="region of interest" description="Disordered" evidence="11">
    <location>
        <begin position="302"/>
        <end position="325"/>
    </location>
</feature>
<evidence type="ECO:0000256" key="4">
    <source>
        <dbReference type="ARBA" id="ARBA00022722"/>
    </source>
</evidence>
<dbReference type="GO" id="GO:0036503">
    <property type="term" value="P:ERAD pathway"/>
    <property type="evidence" value="ECO:0007669"/>
    <property type="project" value="TreeGrafter"/>
</dbReference>
<keyword evidence="8" id="KW-0040">ANK repeat</keyword>
<evidence type="ECO:0000256" key="10">
    <source>
        <dbReference type="PROSITE-ProRule" id="PRU01389"/>
    </source>
</evidence>
<evidence type="ECO:0000256" key="9">
    <source>
        <dbReference type="ARBA" id="ARBA00023054"/>
    </source>
</evidence>
<comment type="similarity">
    <text evidence="2 10">Belongs to the ANKZF1/VMS1 family.</text>
</comment>
<dbReference type="OrthoDB" id="429841at2759"/>
<feature type="region of interest" description="Disordered" evidence="11">
    <location>
        <begin position="33"/>
        <end position="67"/>
    </location>
</feature>
<dbReference type="InterPro" id="IPR047139">
    <property type="entry name" value="ANKZ1/VMS1"/>
</dbReference>
<keyword evidence="9" id="KW-0175">Coiled coil</keyword>
<keyword evidence="4 10" id="KW-0540">Nuclease</keyword>
<feature type="compositionally biased region" description="Basic and acidic residues" evidence="11">
    <location>
        <begin position="450"/>
        <end position="464"/>
    </location>
</feature>
<evidence type="ECO:0000313" key="14">
    <source>
        <dbReference type="Proteomes" id="UP000237144"/>
    </source>
</evidence>
<dbReference type="GO" id="GO:0004519">
    <property type="term" value="F:endonuclease activity"/>
    <property type="evidence" value="ECO:0007669"/>
    <property type="project" value="UniProtKB-KW"/>
</dbReference>
<dbReference type="PROSITE" id="PS52044">
    <property type="entry name" value="VLRF1"/>
    <property type="match status" value="1"/>
</dbReference>
<dbReference type="EMBL" id="PJQD01000005">
    <property type="protein sequence ID" value="POY76395.1"/>
    <property type="molecule type" value="Genomic_DNA"/>
</dbReference>
<evidence type="ECO:0000256" key="7">
    <source>
        <dbReference type="ARBA" id="ARBA00022801"/>
    </source>
</evidence>
<dbReference type="InterPro" id="IPR041175">
    <property type="entry name" value="VLRF1/Vms1"/>
</dbReference>
<evidence type="ECO:0000256" key="6">
    <source>
        <dbReference type="ARBA" id="ARBA00022759"/>
    </source>
</evidence>
<evidence type="ECO:0000256" key="8">
    <source>
        <dbReference type="ARBA" id="ARBA00023043"/>
    </source>
</evidence>
<evidence type="ECO:0000256" key="3">
    <source>
        <dbReference type="ARBA" id="ARBA00022490"/>
    </source>
</evidence>
<sequence length="714" mass="79220">MAYTLPRSALYAFQLPPELLDALSPRQLVIPASHPLHPANRQPDSPDGTSDTGEAPPPDSVKPAGHGGAYTCALTGASFPTLEGLKQHYRTDWYRYNVKLKLQGKKTPVTEPEFTRMVENLTESISGSEASTAPSDDSEAATSSESEANLTRLLRKQHLASRQAGHAGAAEDEDDDLDVLAAGPRTALQWFEAPKVAPDTQYGMYRAALPSAGARKRPLAGAEEGQAVLRELRELQLKSDEPTTGSIDGDRERKWTLLMFGGGHFAGMVVSLRPKLVRSGKKGSKEKEREVVVLQKKTFHRYTTRRKQGGSQGANDSANGKAKSAGAQIRRYNEAMLNDEVRALLNSWRDEIASSELVFLRCSKNNYKTFFGYADDAPLQKGDSRIRGYGFPTKRPTVNELLRAFTELTRFKTSHLTADALAQLDADYLASIAPPPTRPTPSSTSAPPKAKVDAPPKLSKEEELERDRWARLVEMVKKGRVEALATFLEKYGPELESGHEGEETPPPWGTLPPFLAESKTTPTLLHLAAASGQPSVVRYFLSPPYSLSPVLHASHLPPHTARPFPTPYEVAADRATRNEFRFAAFRDPQRCDWTGSGVGGARVPGGLDEEKEREKERKEEEKRAKLRERQRERDEAEAKQREMEEEKERQAREAEEHRRRMLVPAQASGPQRLGGGPPKPIQDRDRAGLSEEQKMRIQREERARAAEARLKRLG</sequence>
<feature type="domain" description="VLRF1" evidence="12">
    <location>
        <begin position="251"/>
        <end position="411"/>
    </location>
</feature>
<name>A0A2S5BI19_9BASI</name>
<organism evidence="13 14">
    <name type="scientific">Rhodotorula taiwanensis</name>
    <dbReference type="NCBI Taxonomy" id="741276"/>
    <lineage>
        <taxon>Eukaryota</taxon>
        <taxon>Fungi</taxon>
        <taxon>Dikarya</taxon>
        <taxon>Basidiomycota</taxon>
        <taxon>Pucciniomycotina</taxon>
        <taxon>Microbotryomycetes</taxon>
        <taxon>Sporidiobolales</taxon>
        <taxon>Sporidiobolaceae</taxon>
        <taxon>Rhodotorula</taxon>
    </lineage>
</organism>
<evidence type="ECO:0000259" key="12">
    <source>
        <dbReference type="PROSITE" id="PS52044"/>
    </source>
</evidence>
<protein>
    <recommendedName>
        <fullName evidence="12">VLRF1 domain-containing protein</fullName>
    </recommendedName>
</protein>
<comment type="domain">
    <text evidence="10">The VLRF1 domain mediates binding to the 60S ribosomal subunit.</text>
</comment>
<proteinExistence type="inferred from homology"/>
<evidence type="ECO:0000256" key="2">
    <source>
        <dbReference type="ARBA" id="ARBA00009262"/>
    </source>
</evidence>
<keyword evidence="3 10" id="KW-0963">Cytoplasm</keyword>
<feature type="compositionally biased region" description="Low complexity" evidence="11">
    <location>
        <begin position="128"/>
        <end position="148"/>
    </location>
</feature>
<evidence type="ECO:0000256" key="5">
    <source>
        <dbReference type="ARBA" id="ARBA00022737"/>
    </source>
</evidence>
<keyword evidence="7 10" id="KW-0378">Hydrolase</keyword>
<accession>A0A2S5BI19</accession>
<gene>
    <name evidence="13" type="ORF">BMF94_0593</name>
</gene>
<reference evidence="13 14" key="1">
    <citation type="journal article" date="2018" name="Front. Microbiol.">
        <title>Prospects for Fungal Bioremediation of Acidic Radioactive Waste Sites: Characterization and Genome Sequence of Rhodotorula taiwanensis MD1149.</title>
        <authorList>
            <person name="Tkavc R."/>
            <person name="Matrosova V.Y."/>
            <person name="Grichenko O.E."/>
            <person name="Gostincar C."/>
            <person name="Volpe R.P."/>
            <person name="Klimenkova P."/>
            <person name="Gaidamakova E.K."/>
            <person name="Zhou C.E."/>
            <person name="Stewart B.J."/>
            <person name="Lyman M.G."/>
            <person name="Malfatti S.A."/>
            <person name="Rubinfeld B."/>
            <person name="Courtot M."/>
            <person name="Singh J."/>
            <person name="Dalgard C.L."/>
            <person name="Hamilton T."/>
            <person name="Frey K.G."/>
            <person name="Gunde-Cimerman N."/>
            <person name="Dugan L."/>
            <person name="Daly M.J."/>
        </authorList>
    </citation>
    <scope>NUCLEOTIDE SEQUENCE [LARGE SCALE GENOMIC DNA]</scope>
    <source>
        <strain evidence="13 14">MD1149</strain>
    </source>
</reference>
<feature type="compositionally biased region" description="Basic and acidic residues" evidence="11">
    <location>
        <begin position="608"/>
        <end position="658"/>
    </location>
</feature>
<keyword evidence="14" id="KW-1185">Reference proteome</keyword>
<keyword evidence="6 10" id="KW-0255">Endonuclease</keyword>
<dbReference type="STRING" id="741276.A0A2S5BI19"/>
<comment type="caution">
    <text evidence="13">The sequence shown here is derived from an EMBL/GenBank/DDBJ whole genome shotgun (WGS) entry which is preliminary data.</text>
</comment>
<evidence type="ECO:0000256" key="1">
    <source>
        <dbReference type="ARBA" id="ARBA00004496"/>
    </source>
</evidence>
<feature type="region of interest" description="Disordered" evidence="11">
    <location>
        <begin position="591"/>
        <end position="714"/>
    </location>
</feature>
<feature type="compositionally biased region" description="Low complexity" evidence="11">
    <location>
        <begin position="440"/>
        <end position="449"/>
    </location>
</feature>